<dbReference type="Pfam" id="PF00126">
    <property type="entry name" value="HTH_1"/>
    <property type="match status" value="1"/>
</dbReference>
<dbReference type="AlphaFoldDB" id="A0A6J4EFH7"/>
<dbReference type="EMBL" id="BQKM01000012">
    <property type="protein sequence ID" value="GJN54586.1"/>
    <property type="molecule type" value="Genomic_DNA"/>
</dbReference>
<dbReference type="InterPro" id="IPR005119">
    <property type="entry name" value="LysR_subst-bd"/>
</dbReference>
<gene>
    <name evidence="6" type="ORF">TUM18999_53420</name>
    <name evidence="7" type="ORF">TUM20286_43380</name>
</gene>
<keyword evidence="2" id="KW-0805">Transcription regulation</keyword>
<dbReference type="GO" id="GO:0005829">
    <property type="term" value="C:cytosol"/>
    <property type="evidence" value="ECO:0007669"/>
    <property type="project" value="TreeGrafter"/>
</dbReference>
<dbReference type="InterPro" id="IPR036390">
    <property type="entry name" value="WH_DNA-bd_sf"/>
</dbReference>
<proteinExistence type="inferred from homology"/>
<organism evidence="6 8">
    <name type="scientific">Pseudomonas tohonis</name>
    <dbReference type="NCBI Taxonomy" id="2725477"/>
    <lineage>
        <taxon>Bacteria</taxon>
        <taxon>Pseudomonadati</taxon>
        <taxon>Pseudomonadota</taxon>
        <taxon>Gammaproteobacteria</taxon>
        <taxon>Pseudomonadales</taxon>
        <taxon>Pseudomonadaceae</taxon>
        <taxon>Pseudomonas</taxon>
    </lineage>
</organism>
<protein>
    <submittedName>
        <fullName evidence="6">Transcriptional regulator</fullName>
    </submittedName>
</protein>
<dbReference type="InterPro" id="IPR000847">
    <property type="entry name" value="LysR_HTH_N"/>
</dbReference>
<evidence type="ECO:0000256" key="4">
    <source>
        <dbReference type="ARBA" id="ARBA00023163"/>
    </source>
</evidence>
<evidence type="ECO:0000259" key="5">
    <source>
        <dbReference type="PROSITE" id="PS50931"/>
    </source>
</evidence>
<keyword evidence="4" id="KW-0804">Transcription</keyword>
<dbReference type="Gene3D" id="3.40.190.290">
    <property type="match status" value="1"/>
</dbReference>
<keyword evidence="9" id="KW-1185">Reference proteome</keyword>
<feature type="domain" description="HTH lysR-type" evidence="5">
    <location>
        <begin position="12"/>
        <end position="64"/>
    </location>
</feature>
<comment type="similarity">
    <text evidence="1">Belongs to the LysR transcriptional regulatory family.</text>
</comment>
<dbReference type="PANTHER" id="PTHR30419:SF2">
    <property type="entry name" value="LYSR FAMILY TRANSCRIPTIONAL REGULATOR"/>
    <property type="match status" value="1"/>
</dbReference>
<dbReference type="SUPFAM" id="SSF46785">
    <property type="entry name" value="Winged helix' DNA-binding domain"/>
    <property type="match status" value="1"/>
</dbReference>
<accession>A0A6J4EFH7</accession>
<dbReference type="PANTHER" id="PTHR30419">
    <property type="entry name" value="HTH-TYPE TRANSCRIPTIONAL REGULATOR YBHD"/>
    <property type="match status" value="1"/>
</dbReference>
<dbReference type="RefSeq" id="WP_111261995.1">
    <property type="nucleotide sequence ID" value="NZ_AP023189.1"/>
</dbReference>
<dbReference type="SUPFAM" id="SSF53850">
    <property type="entry name" value="Periplasmic binding protein-like II"/>
    <property type="match status" value="1"/>
</dbReference>
<dbReference type="GO" id="GO:0003700">
    <property type="term" value="F:DNA-binding transcription factor activity"/>
    <property type="evidence" value="ECO:0007669"/>
    <property type="project" value="InterPro"/>
</dbReference>
<dbReference type="InterPro" id="IPR050950">
    <property type="entry name" value="HTH-type_LysR_regulators"/>
</dbReference>
<evidence type="ECO:0000313" key="7">
    <source>
        <dbReference type="EMBL" id="GJN54586.1"/>
    </source>
</evidence>
<dbReference type="InterPro" id="IPR036388">
    <property type="entry name" value="WH-like_DNA-bd_sf"/>
</dbReference>
<evidence type="ECO:0000313" key="9">
    <source>
        <dbReference type="Proteomes" id="UP001054892"/>
    </source>
</evidence>
<dbReference type="Proteomes" id="UP001054892">
    <property type="component" value="Unassembled WGS sequence"/>
</dbReference>
<keyword evidence="3" id="KW-0238">DNA-binding</keyword>
<reference evidence="6 8" key="1">
    <citation type="submission" date="2020-05" db="EMBL/GenBank/DDBJ databases">
        <title>Characterization of novel class B3 metallo-beta-lactamase from novel Pseudomonas species.</title>
        <authorList>
            <person name="Yamada K."/>
            <person name="Aoki K."/>
            <person name="Ishii Y."/>
        </authorList>
    </citation>
    <scope>NUCLEOTIDE SEQUENCE [LARGE SCALE GENOMIC DNA]</scope>
    <source>
        <strain evidence="6 8">TUM18999</strain>
        <strain evidence="7 9">TUM20286</strain>
    </source>
</reference>
<dbReference type="Pfam" id="PF03466">
    <property type="entry name" value="LysR_substrate"/>
    <property type="match status" value="1"/>
</dbReference>
<sequence length="319" mass="35016">MTGKLRIHSPAIHYFDMVRRCNSIREAARRLNVASSAVNRQILKLEDEIGAPLFDRLPAGLRLTPAGEILTRHITVVLQDVERVRSELDAMQGLRTGHVEIATVEGVTIDLLPRVLKAMHERYPRVTIGVTAMGSQAIPEAVLSGAADLGLAFFLPRSAELQQLSVGHFRLGAIVPRGHPLASLHEVSFAACVEHGLILAKRELSIHHLLGPLQKRMSLADRPVLESSSVELARQLVKRGMGVAFQTRIGIEADLEAGDLVHLPLTDNGGIFNDLGLYVRGGRYLPVAVDALARQLTEEITLREREERPQPRSTSGNRP</sequence>
<evidence type="ECO:0000313" key="8">
    <source>
        <dbReference type="Proteomes" id="UP000509383"/>
    </source>
</evidence>
<evidence type="ECO:0000256" key="2">
    <source>
        <dbReference type="ARBA" id="ARBA00023015"/>
    </source>
</evidence>
<name>A0A6J4EFH7_9PSED</name>
<evidence type="ECO:0000256" key="1">
    <source>
        <dbReference type="ARBA" id="ARBA00009437"/>
    </source>
</evidence>
<dbReference type="PROSITE" id="PS50931">
    <property type="entry name" value="HTH_LYSR"/>
    <property type="match status" value="1"/>
</dbReference>
<dbReference type="PRINTS" id="PR00039">
    <property type="entry name" value="HTHLYSR"/>
</dbReference>
<dbReference type="KEGG" id="ptw:TUM18999_53420"/>
<evidence type="ECO:0000313" key="6">
    <source>
        <dbReference type="EMBL" id="BCG27151.1"/>
    </source>
</evidence>
<evidence type="ECO:0000256" key="3">
    <source>
        <dbReference type="ARBA" id="ARBA00023125"/>
    </source>
</evidence>
<dbReference type="Gene3D" id="1.10.10.10">
    <property type="entry name" value="Winged helix-like DNA-binding domain superfamily/Winged helix DNA-binding domain"/>
    <property type="match status" value="1"/>
</dbReference>
<dbReference type="Proteomes" id="UP000509383">
    <property type="component" value="Chromosome"/>
</dbReference>
<dbReference type="EMBL" id="AP023189">
    <property type="protein sequence ID" value="BCG27151.1"/>
    <property type="molecule type" value="Genomic_DNA"/>
</dbReference>
<dbReference type="GO" id="GO:0003677">
    <property type="term" value="F:DNA binding"/>
    <property type="evidence" value="ECO:0007669"/>
    <property type="project" value="UniProtKB-KW"/>
</dbReference>